<reference evidence="1" key="2">
    <citation type="journal article" date="2018" name="Genome Announc.">
        <title>First Report of a Complete Genome Sequence of White spot syndrome virus from India.</title>
        <authorList>
            <person name="Vinaya Kumar K."/>
            <person name="Shekhar M.S."/>
            <person name="Otta S.K."/>
            <person name="Karthic K."/>
            <person name="Ashok Kumar J."/>
            <person name="Gopikrishna G."/>
            <person name="Vijayan K.K."/>
        </authorList>
    </citation>
    <scope>NUCLEOTIDE SEQUENCE</scope>
    <source>
        <strain evidence="1">IN_AP4RU</strain>
    </source>
</reference>
<accession>A0A2I6SC79</accession>
<reference evidence="1" key="1">
    <citation type="submission" date="2017-12" db="EMBL/GenBank/DDBJ databases">
        <authorList>
            <person name="Katneni V.K."/>
            <person name="Shekhar M.S."/>
            <person name="Otta S.K."/>
            <person name="Karthic K."/>
            <person name="Jangam A.K."/>
            <person name="Gopikrishna G."/>
            <person name="Vijayan K.K."/>
        </authorList>
    </citation>
    <scope>NUCLEOTIDE SEQUENCE [LARGE SCALE GENOMIC DNA]</scope>
    <source>
        <strain evidence="1">IN_AP4RU</strain>
    </source>
</reference>
<dbReference type="Proteomes" id="UP000267352">
    <property type="component" value="Segment"/>
</dbReference>
<evidence type="ECO:0000313" key="1">
    <source>
        <dbReference type="EMBL" id="AUO15169.1"/>
    </source>
</evidence>
<organism evidence="1">
    <name type="scientific">White spot syndrome virus</name>
    <dbReference type="NCBI Taxonomy" id="342409"/>
    <lineage>
        <taxon>Viruses</taxon>
        <taxon>Viruses incertae sedis</taxon>
        <taxon>Naldaviricetes</taxon>
        <taxon>Nimaviridae</taxon>
        <taxon>Whispovirus</taxon>
    </lineage>
</organism>
<proteinExistence type="predicted"/>
<dbReference type="EMBL" id="MG702567">
    <property type="protein sequence ID" value="AUO15169.1"/>
    <property type="molecule type" value="Genomic_DNA"/>
</dbReference>
<protein>
    <submittedName>
        <fullName evidence="1">WSSV395</fullName>
    </submittedName>
</protein>
<name>A0A2I6SC79_9VIRU</name>
<sequence>MKRYQQHSADQASNGGIDDIELMNSKDATSMRKAKLALAVTNKIAAAAGMGKIHQLNRQTLAIDWMKQ</sequence>